<evidence type="ECO:0000313" key="5">
    <source>
        <dbReference type="EMBL" id="CAF1651455.1"/>
    </source>
</evidence>
<reference evidence="5" key="1">
    <citation type="submission" date="2021-02" db="EMBL/GenBank/DDBJ databases">
        <authorList>
            <person name="Nowell W R."/>
        </authorList>
    </citation>
    <scope>NUCLEOTIDE SEQUENCE</scope>
</reference>
<evidence type="ECO:0000313" key="6">
    <source>
        <dbReference type="Proteomes" id="UP000663870"/>
    </source>
</evidence>
<protein>
    <recommendedName>
        <fullName evidence="3">EF-hand domain-containing protein</fullName>
    </recommendedName>
</protein>
<evidence type="ECO:0000259" key="3">
    <source>
        <dbReference type="PROSITE" id="PS50222"/>
    </source>
</evidence>
<feature type="domain" description="EF-hand" evidence="3">
    <location>
        <begin position="72"/>
        <end position="103"/>
    </location>
</feature>
<dbReference type="InterPro" id="IPR011992">
    <property type="entry name" value="EF-hand-dom_pair"/>
</dbReference>
<gene>
    <name evidence="5" type="ORF">JXQ802_LOCUS54642</name>
    <name evidence="4" type="ORF">PYM288_LOCUS38159</name>
</gene>
<keyword evidence="1" id="KW-0106">Calcium</keyword>
<dbReference type="GO" id="GO:0005509">
    <property type="term" value="F:calcium ion binding"/>
    <property type="evidence" value="ECO:0007669"/>
    <property type="project" value="InterPro"/>
</dbReference>
<name>A0A816ESU1_9BILA</name>
<dbReference type="EMBL" id="CAJNOH010008986">
    <property type="protein sequence ID" value="CAF1490376.1"/>
    <property type="molecule type" value="Genomic_DNA"/>
</dbReference>
<dbReference type="InterPro" id="IPR018247">
    <property type="entry name" value="EF_Hand_1_Ca_BS"/>
</dbReference>
<evidence type="ECO:0000313" key="4">
    <source>
        <dbReference type="EMBL" id="CAF1490376.1"/>
    </source>
</evidence>
<evidence type="ECO:0000256" key="1">
    <source>
        <dbReference type="ARBA" id="ARBA00022837"/>
    </source>
</evidence>
<sequence>MSSSFSSYRNRNSSRSNTIDDDGSKDLKSNIRESRWIQPEQWQSPEVEEKFQRGTIDFSEVLGMLQQLGVKVQKFELDKILERHDKNKDGKLTKDEFEDVRKF</sequence>
<keyword evidence="6" id="KW-1185">Reference proteome</keyword>
<dbReference type="PROSITE" id="PS50222">
    <property type="entry name" value="EF_HAND_2"/>
    <property type="match status" value="1"/>
</dbReference>
<accession>A0A816ESU1</accession>
<feature type="region of interest" description="Disordered" evidence="2">
    <location>
        <begin position="1"/>
        <end position="26"/>
    </location>
</feature>
<dbReference type="EMBL" id="CAJNOL010010728">
    <property type="protein sequence ID" value="CAF1651455.1"/>
    <property type="molecule type" value="Genomic_DNA"/>
</dbReference>
<dbReference type="PROSITE" id="PS00018">
    <property type="entry name" value="EF_HAND_1"/>
    <property type="match status" value="1"/>
</dbReference>
<comment type="caution">
    <text evidence="5">The sequence shown here is derived from an EMBL/GenBank/DDBJ whole genome shotgun (WGS) entry which is preliminary data.</text>
</comment>
<dbReference type="InterPro" id="IPR002048">
    <property type="entry name" value="EF_hand_dom"/>
</dbReference>
<dbReference type="Gene3D" id="1.10.238.10">
    <property type="entry name" value="EF-hand"/>
    <property type="match status" value="1"/>
</dbReference>
<dbReference type="SUPFAM" id="SSF47473">
    <property type="entry name" value="EF-hand"/>
    <property type="match status" value="1"/>
</dbReference>
<dbReference type="Proteomes" id="UP000663870">
    <property type="component" value="Unassembled WGS sequence"/>
</dbReference>
<organism evidence="5 6">
    <name type="scientific">Rotaria sordida</name>
    <dbReference type="NCBI Taxonomy" id="392033"/>
    <lineage>
        <taxon>Eukaryota</taxon>
        <taxon>Metazoa</taxon>
        <taxon>Spiralia</taxon>
        <taxon>Gnathifera</taxon>
        <taxon>Rotifera</taxon>
        <taxon>Eurotatoria</taxon>
        <taxon>Bdelloidea</taxon>
        <taxon>Philodinida</taxon>
        <taxon>Philodinidae</taxon>
        <taxon>Rotaria</taxon>
    </lineage>
</organism>
<dbReference type="Proteomes" id="UP000663854">
    <property type="component" value="Unassembled WGS sequence"/>
</dbReference>
<evidence type="ECO:0000256" key="2">
    <source>
        <dbReference type="SAM" id="MobiDB-lite"/>
    </source>
</evidence>
<proteinExistence type="predicted"/>
<feature type="compositionally biased region" description="Low complexity" evidence="2">
    <location>
        <begin position="1"/>
        <end position="17"/>
    </location>
</feature>
<dbReference type="AlphaFoldDB" id="A0A816ESU1"/>